<reference evidence="1" key="1">
    <citation type="submission" date="2015-07" db="EMBL/GenBank/DDBJ databases">
        <title>MeaNS - Measles Nucleotide Surveillance Program.</title>
        <authorList>
            <person name="Tran T."/>
            <person name="Druce J."/>
        </authorList>
    </citation>
    <scope>NUCLEOTIDE SEQUENCE</scope>
    <source>
        <strain evidence="1">UCB-OBI-ISO-001</strain>
        <tissue evidence="1">Gonad</tissue>
    </source>
</reference>
<sequence>MLISNKEKNWKTLSDNSNFGVTWGYRQQNKLDVWECLINKLCVSAHTGCSQNLCRVNIYTYIEVRLHKYFMNTLNVCDCVYEIYLYVLYCK</sequence>
<evidence type="ECO:0000313" key="1">
    <source>
        <dbReference type="EMBL" id="KOF63249.1"/>
    </source>
</evidence>
<protein>
    <submittedName>
        <fullName evidence="1">Uncharacterized protein</fullName>
    </submittedName>
</protein>
<proteinExistence type="predicted"/>
<dbReference type="EMBL" id="KQ431314">
    <property type="protein sequence ID" value="KOF63249.1"/>
    <property type="molecule type" value="Genomic_DNA"/>
</dbReference>
<dbReference type="AlphaFoldDB" id="A0A0L8FHV4"/>
<organism evidence="1">
    <name type="scientific">Octopus bimaculoides</name>
    <name type="common">California two-spotted octopus</name>
    <dbReference type="NCBI Taxonomy" id="37653"/>
    <lineage>
        <taxon>Eukaryota</taxon>
        <taxon>Metazoa</taxon>
        <taxon>Spiralia</taxon>
        <taxon>Lophotrochozoa</taxon>
        <taxon>Mollusca</taxon>
        <taxon>Cephalopoda</taxon>
        <taxon>Coleoidea</taxon>
        <taxon>Octopodiformes</taxon>
        <taxon>Octopoda</taxon>
        <taxon>Incirrata</taxon>
        <taxon>Octopodidae</taxon>
        <taxon>Octopus</taxon>
    </lineage>
</organism>
<name>A0A0L8FHV4_OCTBM</name>
<gene>
    <name evidence="1" type="ORF">OCBIM_22019790mg</name>
</gene>
<accession>A0A0L8FHV4</accession>